<comment type="pathway">
    <text evidence="1">Cofactor biosynthesis; thiamine diphosphate biosynthesis.</text>
</comment>
<dbReference type="SUPFAM" id="SSF51905">
    <property type="entry name" value="FAD/NAD(P)-binding domain"/>
    <property type="match status" value="1"/>
</dbReference>
<evidence type="ECO:0000259" key="7">
    <source>
        <dbReference type="Pfam" id="PF01266"/>
    </source>
</evidence>
<dbReference type="EMBL" id="CP013023">
    <property type="protein sequence ID" value="ANF97212.1"/>
    <property type="molecule type" value="Genomic_DNA"/>
</dbReference>
<dbReference type="Gene3D" id="3.50.50.60">
    <property type="entry name" value="FAD/NAD(P)-binding domain"/>
    <property type="match status" value="1"/>
</dbReference>
<dbReference type="GO" id="GO:0005737">
    <property type="term" value="C:cytoplasm"/>
    <property type="evidence" value="ECO:0007669"/>
    <property type="project" value="TreeGrafter"/>
</dbReference>
<evidence type="ECO:0000256" key="2">
    <source>
        <dbReference type="ARBA" id="ARBA00022977"/>
    </source>
</evidence>
<feature type="region of interest" description="Disordered" evidence="6">
    <location>
        <begin position="379"/>
        <end position="402"/>
    </location>
</feature>
<gene>
    <name evidence="8" type="ORF">AR543_15200</name>
</gene>
<evidence type="ECO:0000313" key="8">
    <source>
        <dbReference type="EMBL" id="ANF97212.1"/>
    </source>
</evidence>
<dbReference type="GO" id="GO:0009228">
    <property type="term" value="P:thiamine biosynthetic process"/>
    <property type="evidence" value="ECO:0007669"/>
    <property type="project" value="UniProtKB-KW"/>
</dbReference>
<reference evidence="8 9" key="2">
    <citation type="journal article" date="2016" name="Int. J. Syst. Evol. Microbiol.">
        <title>Paenibacillus bovis sp. nov., isolated from raw yak (Bos grunniens) milk.</title>
        <authorList>
            <person name="Gao C."/>
            <person name="Han J."/>
            <person name="Liu Z."/>
            <person name="Xu X."/>
            <person name="Hang F."/>
            <person name="Wu Z."/>
        </authorList>
    </citation>
    <scope>NUCLEOTIDE SEQUENCE [LARGE SCALE GENOMIC DNA]</scope>
    <source>
        <strain evidence="8 9">BD3526</strain>
    </source>
</reference>
<dbReference type="Pfam" id="PF01266">
    <property type="entry name" value="DAO"/>
    <property type="match status" value="1"/>
</dbReference>
<dbReference type="AlphaFoldDB" id="A0A172ZIJ5"/>
<dbReference type="RefSeq" id="WP_060535328.1">
    <property type="nucleotide sequence ID" value="NZ_CP013023.1"/>
</dbReference>
<reference evidence="9" key="1">
    <citation type="submission" date="2015-10" db="EMBL/GenBank/DDBJ databases">
        <title>Genome of Paenibacillus bovis sp. nov.</title>
        <authorList>
            <person name="Wu Z."/>
            <person name="Gao C."/>
            <person name="Liu Z."/>
            <person name="Zheng H."/>
        </authorList>
    </citation>
    <scope>NUCLEOTIDE SEQUENCE [LARGE SCALE GENOMIC DNA]</scope>
    <source>
        <strain evidence="9">BD3526</strain>
    </source>
</reference>
<keyword evidence="9" id="KW-1185">Reference proteome</keyword>
<dbReference type="OrthoDB" id="9794226at2"/>
<dbReference type="GO" id="GO:0009229">
    <property type="term" value="P:thiamine diphosphate biosynthetic process"/>
    <property type="evidence" value="ECO:0007669"/>
    <property type="project" value="UniProtKB-UniPathway"/>
</dbReference>
<organism evidence="8 9">
    <name type="scientific">Paenibacillus bovis</name>
    <dbReference type="NCBI Taxonomy" id="1616788"/>
    <lineage>
        <taxon>Bacteria</taxon>
        <taxon>Bacillati</taxon>
        <taxon>Bacillota</taxon>
        <taxon>Bacilli</taxon>
        <taxon>Bacillales</taxon>
        <taxon>Paenibacillaceae</taxon>
        <taxon>Paenibacillus</taxon>
    </lineage>
</organism>
<accession>A0A172ZIJ5</accession>
<evidence type="ECO:0000313" key="9">
    <source>
        <dbReference type="Proteomes" id="UP000078148"/>
    </source>
</evidence>
<protein>
    <recommendedName>
        <fullName evidence="5">glycine oxidase</fullName>
        <ecNumber evidence="5">1.4.3.19</ecNumber>
    </recommendedName>
</protein>
<dbReference type="InterPro" id="IPR036188">
    <property type="entry name" value="FAD/NAD-bd_sf"/>
</dbReference>
<dbReference type="GO" id="GO:0043799">
    <property type="term" value="F:glycine oxidase activity"/>
    <property type="evidence" value="ECO:0007669"/>
    <property type="project" value="UniProtKB-EC"/>
</dbReference>
<dbReference type="PANTHER" id="PTHR13847:SF289">
    <property type="entry name" value="GLYCINE OXIDASE"/>
    <property type="match status" value="1"/>
</dbReference>
<dbReference type="PANTHER" id="PTHR13847">
    <property type="entry name" value="SARCOSINE DEHYDROGENASE-RELATED"/>
    <property type="match status" value="1"/>
</dbReference>
<evidence type="ECO:0000256" key="5">
    <source>
        <dbReference type="ARBA" id="ARBA00050018"/>
    </source>
</evidence>
<evidence type="ECO:0000256" key="4">
    <source>
        <dbReference type="ARBA" id="ARBA00049872"/>
    </source>
</evidence>
<evidence type="ECO:0000256" key="3">
    <source>
        <dbReference type="ARBA" id="ARBA00023002"/>
    </source>
</evidence>
<sequence>MRSNGHYDAIVVGAGVIGASIAYELSLKGMKVALIEKNQPASGSSGAAGGMLAAESEHFESKDLRKWALYSRSLYNQLTEQLYELTGIHCGLRSEGFLLPIDEQDLKQSHTIHSLHTPNRNNNGNEEHLSNTSPLEWWNRQRLALEEPYIHAEQGMLYNPAEQQLIPALLNEALVMAAIRLGAVLYRQTEVTRLLREHGNHGRVTGVVTEQGIMYGERVILSSGIGSGRLLETEGYRLPFLPVKGELLEIRTPSCWLNHTIYGNQIYIIPKQGNRIWIGATSKPGRTDTIVEAGAVPELLFKARQYIPAITNGELVRCWAGVRPGTPDELPYLGRLEPIPGVWMACGHYRNGILLAAGTGRIMADAVAADQSNMIPTSFSPERALQPLSGLQEKEGGTPVWN</sequence>
<evidence type="ECO:0000256" key="6">
    <source>
        <dbReference type="SAM" id="MobiDB-lite"/>
    </source>
</evidence>
<dbReference type="UniPathway" id="UPA00060"/>
<feature type="domain" description="FAD dependent oxidoreductase" evidence="7">
    <location>
        <begin position="8"/>
        <end position="365"/>
    </location>
</feature>
<dbReference type="KEGG" id="pbv:AR543_15200"/>
<dbReference type="Proteomes" id="UP000078148">
    <property type="component" value="Chromosome"/>
</dbReference>
<dbReference type="InterPro" id="IPR006076">
    <property type="entry name" value="FAD-dep_OxRdtase"/>
</dbReference>
<dbReference type="SUPFAM" id="SSF54373">
    <property type="entry name" value="FAD-linked reductases, C-terminal domain"/>
    <property type="match status" value="1"/>
</dbReference>
<dbReference type="STRING" id="1616788.AR543_15200"/>
<evidence type="ECO:0000256" key="1">
    <source>
        <dbReference type="ARBA" id="ARBA00004948"/>
    </source>
</evidence>
<dbReference type="Gene3D" id="3.30.9.10">
    <property type="entry name" value="D-Amino Acid Oxidase, subunit A, domain 2"/>
    <property type="match status" value="1"/>
</dbReference>
<dbReference type="NCBIfam" id="TIGR02352">
    <property type="entry name" value="thiamin_ThiO"/>
    <property type="match status" value="1"/>
</dbReference>
<dbReference type="EC" id="1.4.3.19" evidence="5"/>
<keyword evidence="2" id="KW-0784">Thiamine biosynthesis</keyword>
<keyword evidence="3" id="KW-0560">Oxidoreductase</keyword>
<dbReference type="InterPro" id="IPR012727">
    <property type="entry name" value="Gly_oxidase_ThiO"/>
</dbReference>
<name>A0A172ZIJ5_9BACL</name>
<comment type="catalytic activity">
    <reaction evidence="4">
        <text>glycine + O2 + H2O = glyoxylate + H2O2 + NH4(+)</text>
        <dbReference type="Rhea" id="RHEA:11532"/>
        <dbReference type="ChEBI" id="CHEBI:15377"/>
        <dbReference type="ChEBI" id="CHEBI:15379"/>
        <dbReference type="ChEBI" id="CHEBI:16240"/>
        <dbReference type="ChEBI" id="CHEBI:28938"/>
        <dbReference type="ChEBI" id="CHEBI:36655"/>
        <dbReference type="ChEBI" id="CHEBI:57305"/>
        <dbReference type="EC" id="1.4.3.19"/>
    </reaction>
</comment>
<proteinExistence type="predicted"/>
<dbReference type="GO" id="GO:0050660">
    <property type="term" value="F:flavin adenine dinucleotide binding"/>
    <property type="evidence" value="ECO:0007669"/>
    <property type="project" value="InterPro"/>
</dbReference>